<evidence type="ECO:0000313" key="3">
    <source>
        <dbReference type="Proteomes" id="UP001177670"/>
    </source>
</evidence>
<protein>
    <submittedName>
        <fullName evidence="2">Uncharacterized protein</fullName>
    </submittedName>
</protein>
<accession>A0AA40FPB5</accession>
<name>A0AA40FPB5_9HYME</name>
<evidence type="ECO:0000256" key="1">
    <source>
        <dbReference type="SAM" id="MobiDB-lite"/>
    </source>
</evidence>
<evidence type="ECO:0000313" key="2">
    <source>
        <dbReference type="EMBL" id="KAK1122524.1"/>
    </source>
</evidence>
<dbReference type="EMBL" id="JAHYIQ010000022">
    <property type="protein sequence ID" value="KAK1122524.1"/>
    <property type="molecule type" value="Genomic_DNA"/>
</dbReference>
<feature type="compositionally biased region" description="Low complexity" evidence="1">
    <location>
        <begin position="86"/>
        <end position="95"/>
    </location>
</feature>
<dbReference type="AlphaFoldDB" id="A0AA40FPB5"/>
<keyword evidence="3" id="KW-1185">Reference proteome</keyword>
<comment type="caution">
    <text evidence="2">The sequence shown here is derived from an EMBL/GenBank/DDBJ whole genome shotgun (WGS) entry which is preliminary data.</text>
</comment>
<proteinExistence type="predicted"/>
<sequence>MNRGGQLCDSTGQSTEKAIEVLHTSATASEKPAMKHSKRRIHLLLGEPHRIDILALRAHRSVTDDVLTLDVLPKLGHPSSRKSVRIGKSSSIKGPISDDKDLEMNGPCHSTGSLSSERATTALSTSTASELPCRFFAKQRRFKLLVDPVQKRYVS</sequence>
<feature type="region of interest" description="Disordered" evidence="1">
    <location>
        <begin position="78"/>
        <end position="121"/>
    </location>
</feature>
<reference evidence="2" key="1">
    <citation type="submission" date="2021-10" db="EMBL/GenBank/DDBJ databases">
        <title>Melipona bicolor Genome sequencing and assembly.</title>
        <authorList>
            <person name="Araujo N.S."/>
            <person name="Arias M.C."/>
        </authorList>
    </citation>
    <scope>NUCLEOTIDE SEQUENCE</scope>
    <source>
        <strain evidence="2">USP_2M_L1-L4_2017</strain>
        <tissue evidence="2">Whole body</tissue>
    </source>
</reference>
<organism evidence="2 3">
    <name type="scientific">Melipona bicolor</name>
    <dbReference type="NCBI Taxonomy" id="60889"/>
    <lineage>
        <taxon>Eukaryota</taxon>
        <taxon>Metazoa</taxon>
        <taxon>Ecdysozoa</taxon>
        <taxon>Arthropoda</taxon>
        <taxon>Hexapoda</taxon>
        <taxon>Insecta</taxon>
        <taxon>Pterygota</taxon>
        <taxon>Neoptera</taxon>
        <taxon>Endopterygota</taxon>
        <taxon>Hymenoptera</taxon>
        <taxon>Apocrita</taxon>
        <taxon>Aculeata</taxon>
        <taxon>Apoidea</taxon>
        <taxon>Anthophila</taxon>
        <taxon>Apidae</taxon>
        <taxon>Melipona</taxon>
    </lineage>
</organism>
<gene>
    <name evidence="2" type="ORF">K0M31_008976</name>
</gene>
<dbReference type="Proteomes" id="UP001177670">
    <property type="component" value="Unassembled WGS sequence"/>
</dbReference>